<keyword evidence="5" id="KW-0808">Transferase</keyword>
<dbReference type="SFLD" id="SFLDS00019">
    <property type="entry name" value="Glutathione_Transferase_(cytos"/>
    <property type="match status" value="1"/>
</dbReference>
<dbReference type="Proteomes" id="UP000235015">
    <property type="component" value="Unassembled WGS sequence"/>
</dbReference>
<dbReference type="Gene3D" id="1.20.1050.10">
    <property type="match status" value="1"/>
</dbReference>
<dbReference type="PANTHER" id="PTHR32419">
    <property type="entry name" value="GLUTATHIONYL-HYDROQUINONE REDUCTASE"/>
    <property type="match status" value="1"/>
</dbReference>
<dbReference type="InterPro" id="IPR016639">
    <property type="entry name" value="GST_Omega/GSH"/>
</dbReference>
<dbReference type="InterPro" id="IPR040079">
    <property type="entry name" value="Glutathione_S-Trfase"/>
</dbReference>
<dbReference type="STRING" id="1111735.GCA_000428045_01177"/>
<dbReference type="InterPro" id="IPR010987">
    <property type="entry name" value="Glutathione-S-Trfase_C-like"/>
</dbReference>
<dbReference type="Pfam" id="PF13410">
    <property type="entry name" value="GST_C_2"/>
    <property type="match status" value="1"/>
</dbReference>
<dbReference type="PROSITE" id="PS50405">
    <property type="entry name" value="GST_CTER"/>
    <property type="match status" value="1"/>
</dbReference>
<feature type="active site" description="Nucleophile" evidence="1">
    <location>
        <position position="63"/>
    </location>
</feature>
<evidence type="ECO:0000259" key="4">
    <source>
        <dbReference type="PROSITE" id="PS50405"/>
    </source>
</evidence>
<dbReference type="EMBL" id="PKUN01000031">
    <property type="protein sequence ID" value="PLX59621.1"/>
    <property type="molecule type" value="Genomic_DNA"/>
</dbReference>
<feature type="active site" description="Proton donor/acceptor" evidence="1">
    <location>
        <position position="198"/>
    </location>
</feature>
<dbReference type="RefSeq" id="WP_058341141.1">
    <property type="nucleotide sequence ID" value="NZ_PKUN01000031.1"/>
</dbReference>
<protein>
    <submittedName>
        <fullName evidence="5">Glutathione transferase GstA</fullName>
    </submittedName>
</protein>
<feature type="domain" description="GST C-terminal" evidence="4">
    <location>
        <begin position="175"/>
        <end position="299"/>
    </location>
</feature>
<dbReference type="GO" id="GO:0004364">
    <property type="term" value="F:glutathione transferase activity"/>
    <property type="evidence" value="ECO:0007669"/>
    <property type="project" value="InterPro"/>
</dbReference>
<evidence type="ECO:0000256" key="2">
    <source>
        <dbReference type="PIRSR" id="PIRSR015753-2"/>
    </source>
</evidence>
<dbReference type="InterPro" id="IPR036282">
    <property type="entry name" value="Glutathione-S-Trfase_C_sf"/>
</dbReference>
<gene>
    <name evidence="5" type="ORF">C0630_19565</name>
</gene>
<feature type="binding site" evidence="2">
    <location>
        <position position="96"/>
    </location>
    <ligand>
        <name>glutathione</name>
        <dbReference type="ChEBI" id="CHEBI:57925"/>
    </ligand>
</feature>
<organism evidence="5 6">
    <name type="scientific">Sedimenticola selenatireducens</name>
    <dbReference type="NCBI Taxonomy" id="191960"/>
    <lineage>
        <taxon>Bacteria</taxon>
        <taxon>Pseudomonadati</taxon>
        <taxon>Pseudomonadota</taxon>
        <taxon>Gammaproteobacteria</taxon>
        <taxon>Chromatiales</taxon>
        <taxon>Sedimenticolaceae</taxon>
        <taxon>Sedimenticola</taxon>
    </lineage>
</organism>
<evidence type="ECO:0000256" key="1">
    <source>
        <dbReference type="PIRSR" id="PIRSR015753-1"/>
    </source>
</evidence>
<evidence type="ECO:0000313" key="5">
    <source>
        <dbReference type="EMBL" id="PLX59621.1"/>
    </source>
</evidence>
<dbReference type="SFLD" id="SFLDG01148">
    <property type="entry name" value="Xi_(cytGST)"/>
    <property type="match status" value="1"/>
</dbReference>
<comment type="caution">
    <text evidence="5">The sequence shown here is derived from an EMBL/GenBank/DDBJ whole genome shotgun (WGS) entry which is preliminary data.</text>
</comment>
<dbReference type="SFLD" id="SFLDG01206">
    <property type="entry name" value="Xi.1"/>
    <property type="match status" value="1"/>
</dbReference>
<dbReference type="FunFam" id="3.40.30.10:FF:000058">
    <property type="entry name" value="Glutathione S-transferase, omega"/>
    <property type="match status" value="1"/>
</dbReference>
<accession>A0A2N6CRD7</accession>
<name>A0A2N6CRD7_9GAMM</name>
<reference evidence="5 6" key="1">
    <citation type="submission" date="2017-11" db="EMBL/GenBank/DDBJ databases">
        <title>Genome-resolved metagenomics identifies genetic mobility, metabolic interactions, and unexpected diversity in perchlorate-reducing communities.</title>
        <authorList>
            <person name="Barnum T.P."/>
            <person name="Figueroa I.A."/>
            <person name="Carlstrom C.I."/>
            <person name="Lucas L.N."/>
            <person name="Engelbrektson A.L."/>
            <person name="Coates J.D."/>
        </authorList>
    </citation>
    <scope>NUCLEOTIDE SEQUENCE [LARGE SCALE GENOMIC DNA]</scope>
    <source>
        <strain evidence="5">BM301</strain>
    </source>
</reference>
<proteinExistence type="predicted"/>
<dbReference type="Pfam" id="PF13409">
    <property type="entry name" value="GST_N_2"/>
    <property type="match status" value="1"/>
</dbReference>
<dbReference type="GO" id="GO:0005737">
    <property type="term" value="C:cytoplasm"/>
    <property type="evidence" value="ECO:0007669"/>
    <property type="project" value="TreeGrafter"/>
</dbReference>
<evidence type="ECO:0000313" key="6">
    <source>
        <dbReference type="Proteomes" id="UP000235015"/>
    </source>
</evidence>
<dbReference type="InterPro" id="IPR004045">
    <property type="entry name" value="Glutathione_S-Trfase_N"/>
</dbReference>
<evidence type="ECO:0000256" key="3">
    <source>
        <dbReference type="PIRSR" id="PIRSR015753-3"/>
    </source>
</evidence>
<dbReference type="SUPFAM" id="SSF52833">
    <property type="entry name" value="Thioredoxin-like"/>
    <property type="match status" value="1"/>
</dbReference>
<dbReference type="PIRSF" id="PIRSF015753">
    <property type="entry name" value="GST"/>
    <property type="match status" value="1"/>
</dbReference>
<dbReference type="PANTHER" id="PTHR32419:SF6">
    <property type="entry name" value="GLUTATHIONE S-TRANSFERASE OMEGA-LIKE 1-RELATED"/>
    <property type="match status" value="1"/>
</dbReference>
<feature type="site" description="Lowers pKa of active site Cys" evidence="3">
    <location>
        <position position="299"/>
    </location>
</feature>
<dbReference type="CDD" id="cd03190">
    <property type="entry name" value="GST_C_Omega_like"/>
    <property type="match status" value="1"/>
</dbReference>
<feature type="site" description="Lowers pKa of active site Cys" evidence="3">
    <location>
        <position position="256"/>
    </location>
</feature>
<dbReference type="InterPro" id="IPR036249">
    <property type="entry name" value="Thioredoxin-like_sf"/>
</dbReference>
<dbReference type="InterPro" id="IPR047047">
    <property type="entry name" value="GST_Omega-like_C"/>
</dbReference>
<dbReference type="SUPFAM" id="SSF47616">
    <property type="entry name" value="GST C-terminal domain-like"/>
    <property type="match status" value="1"/>
</dbReference>
<sequence length="319" mass="36536">MLINGQWAKDFHPVQGTDDEGGFVREQSRFRNWITSDGSPGPSGEGGFVAEPDRYHLYVALICPWASRTLMARKLKGLEDVISVTVLDPRLTEKVWRFGDDIRAIPGTQSDPLYGAEYLYQIYLRAQPDYTGQITVPVLWDKHKETIVNNESSDIIRMFNDGFGNLAKESIDLYPTDLRPEIDNVNERLYDHFNNGVYRAGFATTQIAYEHAVQEVFDSLDWIDRQLDNQNFLVGDRLTEADVRAFVTLIRFDIAYHGLFKTNLRQLRDYRNITAYMKRIYELPGIAETVSPEHITTGYYSIRALNPSGIVPVGPTELW</sequence>
<feature type="binding site" evidence="2">
    <location>
        <begin position="151"/>
        <end position="152"/>
    </location>
    <ligand>
        <name>glutathione</name>
        <dbReference type="ChEBI" id="CHEBI:57925"/>
    </ligand>
</feature>
<dbReference type="AlphaFoldDB" id="A0A2N6CRD7"/>
<dbReference type="Gene3D" id="3.40.30.10">
    <property type="entry name" value="Glutaredoxin"/>
    <property type="match status" value="1"/>
</dbReference>